<dbReference type="OMA" id="MLNCKQI"/>
<proteinExistence type="predicted"/>
<dbReference type="PANTHER" id="PTHR11439">
    <property type="entry name" value="GAG-POL-RELATED RETROTRANSPOSON"/>
    <property type="match status" value="1"/>
</dbReference>
<dbReference type="AlphaFoldDB" id="A0A1S3XP84"/>
<reference evidence="2" key="1">
    <citation type="submission" date="2025-08" db="UniProtKB">
        <authorList>
            <consortium name="RefSeq"/>
        </authorList>
    </citation>
    <scope>IDENTIFICATION</scope>
</reference>
<sequence length="142" mass="15877">MSEISALKSYLDEQFKIKDLGTLHYFLGIEVSPTPAVVFPLDLSLKLQAANGDLLPNPKVYRSLISKFNFLTHTMPGLSFVVQHLSQFLQSPRVPHYSVALHLLRYLKGTSGMVLFLIILQTFLYMAIVTVTGLLAQILANQ</sequence>
<dbReference type="KEGG" id="nta:107767060"/>
<gene>
    <name evidence="2" type="primary">LOC107767060</name>
</gene>
<protein>
    <submittedName>
        <fullName evidence="2">Uncharacterized mitochondrial protein AtMg00810-like</fullName>
    </submittedName>
</protein>
<organism evidence="2">
    <name type="scientific">Nicotiana tabacum</name>
    <name type="common">Common tobacco</name>
    <dbReference type="NCBI Taxonomy" id="4097"/>
    <lineage>
        <taxon>Eukaryota</taxon>
        <taxon>Viridiplantae</taxon>
        <taxon>Streptophyta</taxon>
        <taxon>Embryophyta</taxon>
        <taxon>Tracheophyta</taxon>
        <taxon>Spermatophyta</taxon>
        <taxon>Magnoliopsida</taxon>
        <taxon>eudicotyledons</taxon>
        <taxon>Gunneridae</taxon>
        <taxon>Pentapetalae</taxon>
        <taxon>asterids</taxon>
        <taxon>lamiids</taxon>
        <taxon>Solanales</taxon>
        <taxon>Solanaceae</taxon>
        <taxon>Nicotianoideae</taxon>
        <taxon>Nicotianeae</taxon>
        <taxon>Nicotiana</taxon>
    </lineage>
</organism>
<evidence type="ECO:0000313" key="2">
    <source>
        <dbReference type="RefSeq" id="XP_016441457.1"/>
    </source>
</evidence>
<dbReference type="RefSeq" id="XP_016441457.1">
    <property type="nucleotide sequence ID" value="XM_016585971.1"/>
</dbReference>
<dbReference type="PaxDb" id="4097-A0A1S3XP84"/>
<accession>A0A1S3XP84</accession>
<keyword evidence="1" id="KW-0472">Membrane</keyword>
<name>A0A1S3XP84_TOBAC</name>
<feature type="transmembrane region" description="Helical" evidence="1">
    <location>
        <begin position="114"/>
        <end position="140"/>
    </location>
</feature>
<evidence type="ECO:0000256" key="1">
    <source>
        <dbReference type="SAM" id="Phobius"/>
    </source>
</evidence>
<dbReference type="OrthoDB" id="1305065at2759"/>
<keyword evidence="1" id="KW-0812">Transmembrane</keyword>
<dbReference type="PANTHER" id="PTHR11439:SF470">
    <property type="entry name" value="CYSTEINE-RICH RLK (RECEPTOR-LIKE PROTEIN KINASE) 8"/>
    <property type="match status" value="1"/>
</dbReference>
<keyword evidence="1" id="KW-1133">Transmembrane helix</keyword>